<gene>
    <name evidence="1" type="ORF">RCOM_0093370</name>
</gene>
<dbReference type="Proteomes" id="UP000008311">
    <property type="component" value="Unassembled WGS sequence"/>
</dbReference>
<dbReference type="EMBL" id="EQ975551">
    <property type="protein sequence ID" value="EEF27266.1"/>
    <property type="molecule type" value="Genomic_DNA"/>
</dbReference>
<evidence type="ECO:0000313" key="1">
    <source>
        <dbReference type="EMBL" id="EEF27266.1"/>
    </source>
</evidence>
<accession>B9TA50</accession>
<name>B9TA50_RICCO</name>
<dbReference type="AlphaFoldDB" id="B9TA50"/>
<dbReference type="InParanoid" id="B9TA50"/>
<protein>
    <submittedName>
        <fullName evidence="1">Uncharacterized protein</fullName>
    </submittedName>
</protein>
<sequence length="341" mass="35997">MRTASMVRCLRNMSGAMTTAASMYWCCAARGAMPSRADGSASWPQLARMASGPPGAVEIELVVDRFDDGVHAFQVQRARIHLLLQVAHAPAVQAPAGRQHRQQRAEARPPGLIPGRQEMQLHAQFVRTPGADPVAAAHVEAVAAGRHVGVGGGAVAGVGLDPVLVVAVETEGVAVARAGRIVERGDFHLDLAGAGRNFQRRGAGAKQCGRRHQRVVEPHRADHQRRLVAPRLRRPRLHHHVAARRAEHDVTGGGHAGRVGDVGLEHQPGRAVQHLQLQRRAVDGGDAVRRRYPHAPAAVGLQRGGVVGRQAGARVEPAETARAVGAVAVEDGDAVAAAGHP</sequence>
<evidence type="ECO:0000313" key="2">
    <source>
        <dbReference type="Proteomes" id="UP000008311"/>
    </source>
</evidence>
<reference evidence="2" key="1">
    <citation type="journal article" date="2010" name="Nat. Biotechnol.">
        <title>Draft genome sequence of the oilseed species Ricinus communis.</title>
        <authorList>
            <person name="Chan A.P."/>
            <person name="Crabtree J."/>
            <person name="Zhao Q."/>
            <person name="Lorenzi H."/>
            <person name="Orvis J."/>
            <person name="Puiu D."/>
            <person name="Melake-Berhan A."/>
            <person name="Jones K.M."/>
            <person name="Redman J."/>
            <person name="Chen G."/>
            <person name="Cahoon E.B."/>
            <person name="Gedil M."/>
            <person name="Stanke M."/>
            <person name="Haas B.J."/>
            <person name="Wortman J.R."/>
            <person name="Fraser-Liggett C.M."/>
            <person name="Ravel J."/>
            <person name="Rabinowicz P.D."/>
        </authorList>
    </citation>
    <scope>NUCLEOTIDE SEQUENCE [LARGE SCALE GENOMIC DNA]</scope>
    <source>
        <strain evidence="2">cv. Hale</strain>
    </source>
</reference>
<proteinExistence type="predicted"/>
<keyword evidence="2" id="KW-1185">Reference proteome</keyword>
<organism evidence="1 2">
    <name type="scientific">Ricinus communis</name>
    <name type="common">Castor bean</name>
    <dbReference type="NCBI Taxonomy" id="3988"/>
    <lineage>
        <taxon>Eukaryota</taxon>
        <taxon>Viridiplantae</taxon>
        <taxon>Streptophyta</taxon>
        <taxon>Embryophyta</taxon>
        <taxon>Tracheophyta</taxon>
        <taxon>Spermatophyta</taxon>
        <taxon>Magnoliopsida</taxon>
        <taxon>eudicotyledons</taxon>
        <taxon>Gunneridae</taxon>
        <taxon>Pentapetalae</taxon>
        <taxon>rosids</taxon>
        <taxon>fabids</taxon>
        <taxon>Malpighiales</taxon>
        <taxon>Euphorbiaceae</taxon>
        <taxon>Acalyphoideae</taxon>
        <taxon>Acalypheae</taxon>
        <taxon>Ricinus</taxon>
    </lineage>
</organism>